<dbReference type="OrthoDB" id="120341at2157"/>
<dbReference type="PANTHER" id="PTHR43055:SF1">
    <property type="entry name" value="FORMATE-DEPENDENT PHOSPHORIBOSYLGLYCINAMIDE FORMYLTRANSFERASE"/>
    <property type="match status" value="1"/>
</dbReference>
<accession>A0A1Y3GCF6</accession>
<dbReference type="RefSeq" id="WP_086636974.1">
    <property type="nucleotide sequence ID" value="NZ_MRZU01000003.1"/>
</dbReference>
<keyword evidence="7" id="KW-1185">Reference proteome</keyword>
<evidence type="ECO:0000256" key="3">
    <source>
        <dbReference type="ARBA" id="ARBA00022840"/>
    </source>
</evidence>
<comment type="caution">
    <text evidence="6">The sequence shown here is derived from an EMBL/GenBank/DDBJ whole genome shotgun (WGS) entry which is preliminary data.</text>
</comment>
<dbReference type="GO" id="GO:0016874">
    <property type="term" value="F:ligase activity"/>
    <property type="evidence" value="ECO:0007669"/>
    <property type="project" value="UniProtKB-KW"/>
</dbReference>
<evidence type="ECO:0000259" key="5">
    <source>
        <dbReference type="PROSITE" id="PS50975"/>
    </source>
</evidence>
<dbReference type="SUPFAM" id="SSF56059">
    <property type="entry name" value="Glutathione synthetase ATP-binding domain-like"/>
    <property type="match status" value="1"/>
</dbReference>
<evidence type="ECO:0000313" key="6">
    <source>
        <dbReference type="EMBL" id="OUJ18920.1"/>
    </source>
</evidence>
<dbReference type="AlphaFoldDB" id="A0A1Y3GCF6"/>
<dbReference type="PROSITE" id="PS50975">
    <property type="entry name" value="ATP_GRASP"/>
    <property type="match status" value="1"/>
</dbReference>
<dbReference type="EMBL" id="MRZU01000003">
    <property type="protein sequence ID" value="OUJ18920.1"/>
    <property type="molecule type" value="Genomic_DNA"/>
</dbReference>
<dbReference type="GO" id="GO:0005524">
    <property type="term" value="F:ATP binding"/>
    <property type="evidence" value="ECO:0007669"/>
    <property type="project" value="UniProtKB-UniRule"/>
</dbReference>
<keyword evidence="3 4" id="KW-0067">ATP-binding</keyword>
<dbReference type="GO" id="GO:0005829">
    <property type="term" value="C:cytosol"/>
    <property type="evidence" value="ECO:0007669"/>
    <property type="project" value="TreeGrafter"/>
</dbReference>
<organism evidence="6 7">
    <name type="scientific">Methanonatronarchaeum thermophilum</name>
    <dbReference type="NCBI Taxonomy" id="1927129"/>
    <lineage>
        <taxon>Archaea</taxon>
        <taxon>Methanobacteriati</taxon>
        <taxon>Methanobacteriota</taxon>
        <taxon>Methanonatronarchaeia</taxon>
        <taxon>Methanonatronarchaeales</taxon>
        <taxon>Methanonatronarchaeaceae</taxon>
        <taxon>Methanonatronarchaeum</taxon>
    </lineage>
</organism>
<protein>
    <submittedName>
        <fullName evidence="6">(3R)-3-methyl-D-ornithine:L-lysine ligase pyrrolysine biosynthesis protein PylC</fullName>
    </submittedName>
</protein>
<dbReference type="Pfam" id="PF02655">
    <property type="entry name" value="ATP-grasp_3"/>
    <property type="match status" value="1"/>
</dbReference>
<dbReference type="InterPro" id="IPR016185">
    <property type="entry name" value="PreATP-grasp_dom_sf"/>
</dbReference>
<name>A0A1Y3GCF6_9EURY</name>
<dbReference type="GO" id="GO:0046872">
    <property type="term" value="F:metal ion binding"/>
    <property type="evidence" value="ECO:0007669"/>
    <property type="project" value="InterPro"/>
</dbReference>
<dbReference type="InterPro" id="IPR003806">
    <property type="entry name" value="ATP-grasp_PylC-type"/>
</dbReference>
<dbReference type="Gene3D" id="3.40.50.720">
    <property type="entry name" value="NAD(P)-binding Rossmann-like Domain"/>
    <property type="match status" value="1"/>
</dbReference>
<feature type="domain" description="ATP-grasp" evidence="5">
    <location>
        <begin position="84"/>
        <end position="272"/>
    </location>
</feature>
<reference evidence="6 7" key="1">
    <citation type="submission" date="2016-12" db="EMBL/GenBank/DDBJ databases">
        <title>Discovery of methanogenic haloarchaea.</title>
        <authorList>
            <person name="Sorokin D.Y."/>
            <person name="Makarova K.S."/>
            <person name="Abbas B."/>
            <person name="Ferrer M."/>
            <person name="Golyshin P.N."/>
        </authorList>
    </citation>
    <scope>NUCLEOTIDE SEQUENCE [LARGE SCALE GENOMIC DNA]</scope>
    <source>
        <strain evidence="6">AMET1</strain>
    </source>
</reference>
<sequence>MSVLIVGGGLQGFELCYLANKSNRNSMIVDRKANPIARSISDGFFQIDITDQFTKFREFARDFEYIVPATENQETLKLLQKKDSELKPEILFDFNSFFMMSNKKQMYNELEPFVDIPPKQTESEPPWICKPTYGSGSQGVRKVNKKQQVETIGTDYLVQKYIEGKHYSTEAISRDGETFEYVTTVLEFDESYGCCRIICTPKISTEILKEQSEIIKKITNNLNINYLFDIQTVRNNKTYLIEVNTRFPSQTPIAVYWATGINLLEEMIKPDKGFETYSKKIEVDPVVFEHFKIDDEVTNIGEIQLINSQNYRKYSFDHCEELYLGELPDGSTVGTVIFKSKSMEELEQKRSSFYSEIRKEIN</sequence>
<keyword evidence="2 4" id="KW-0547">Nucleotide-binding</keyword>
<evidence type="ECO:0000256" key="4">
    <source>
        <dbReference type="PROSITE-ProRule" id="PRU00409"/>
    </source>
</evidence>
<dbReference type="PANTHER" id="PTHR43055">
    <property type="entry name" value="FORMATE-DEPENDENT PHOSPHORIBOSYLGLYCINAMIDE FORMYLTRANSFERASE"/>
    <property type="match status" value="1"/>
</dbReference>
<dbReference type="InterPro" id="IPR011761">
    <property type="entry name" value="ATP-grasp"/>
</dbReference>
<dbReference type="Proteomes" id="UP000195137">
    <property type="component" value="Unassembled WGS sequence"/>
</dbReference>
<dbReference type="SUPFAM" id="SSF52440">
    <property type="entry name" value="PreATP-grasp domain"/>
    <property type="match status" value="1"/>
</dbReference>
<evidence type="ECO:0000256" key="2">
    <source>
        <dbReference type="ARBA" id="ARBA00022741"/>
    </source>
</evidence>
<keyword evidence="1 6" id="KW-0436">Ligase</keyword>
<evidence type="ECO:0000256" key="1">
    <source>
        <dbReference type="ARBA" id="ARBA00022598"/>
    </source>
</evidence>
<gene>
    <name evidence="6" type="ORF">AMET1_0571</name>
</gene>
<dbReference type="Gene3D" id="3.30.470.20">
    <property type="entry name" value="ATP-grasp fold, B domain"/>
    <property type="match status" value="1"/>
</dbReference>
<proteinExistence type="predicted"/>
<evidence type="ECO:0000313" key="7">
    <source>
        <dbReference type="Proteomes" id="UP000195137"/>
    </source>
</evidence>